<gene>
    <name evidence="1" type="ORF">DPEC_G00083790</name>
</gene>
<name>A0ACC2GZI9_DALPE</name>
<protein>
    <submittedName>
        <fullName evidence="1">Uncharacterized protein</fullName>
    </submittedName>
</protein>
<dbReference type="EMBL" id="CM055734">
    <property type="protein sequence ID" value="KAJ8008955.1"/>
    <property type="molecule type" value="Genomic_DNA"/>
</dbReference>
<accession>A0ACC2GZI9</accession>
<organism evidence="1 2">
    <name type="scientific">Dallia pectoralis</name>
    <name type="common">Alaska blackfish</name>
    <dbReference type="NCBI Taxonomy" id="75939"/>
    <lineage>
        <taxon>Eukaryota</taxon>
        <taxon>Metazoa</taxon>
        <taxon>Chordata</taxon>
        <taxon>Craniata</taxon>
        <taxon>Vertebrata</taxon>
        <taxon>Euteleostomi</taxon>
        <taxon>Actinopterygii</taxon>
        <taxon>Neopterygii</taxon>
        <taxon>Teleostei</taxon>
        <taxon>Protacanthopterygii</taxon>
        <taxon>Esociformes</taxon>
        <taxon>Umbridae</taxon>
        <taxon>Dallia</taxon>
    </lineage>
</organism>
<keyword evidence="2" id="KW-1185">Reference proteome</keyword>
<sequence>MHRLAHADQLTEVNTTNAVVPKPTRSLCCGKRCVAAEPRETHQTSCPSEAAPQDQLNVLCYARYEAANAEACVRAPCCSGSLCALALRGPSDAFELVNIQVLSLRPTGFSADHQRRRAQECKRPAAITSAANKCFDRQVVAFPLVTFW</sequence>
<evidence type="ECO:0000313" key="1">
    <source>
        <dbReference type="EMBL" id="KAJ8008955.1"/>
    </source>
</evidence>
<reference evidence="1" key="1">
    <citation type="submission" date="2021-05" db="EMBL/GenBank/DDBJ databases">
        <authorList>
            <person name="Pan Q."/>
            <person name="Jouanno E."/>
            <person name="Zahm M."/>
            <person name="Klopp C."/>
            <person name="Cabau C."/>
            <person name="Louis A."/>
            <person name="Berthelot C."/>
            <person name="Parey E."/>
            <person name="Roest Crollius H."/>
            <person name="Montfort J."/>
            <person name="Robinson-Rechavi M."/>
            <person name="Bouchez O."/>
            <person name="Lampietro C."/>
            <person name="Lopez Roques C."/>
            <person name="Donnadieu C."/>
            <person name="Postlethwait J."/>
            <person name="Bobe J."/>
            <person name="Dillon D."/>
            <person name="Chandos A."/>
            <person name="von Hippel F."/>
            <person name="Guiguen Y."/>
        </authorList>
    </citation>
    <scope>NUCLEOTIDE SEQUENCE</scope>
    <source>
        <strain evidence="1">YG-Jan2019</strain>
    </source>
</reference>
<evidence type="ECO:0000313" key="2">
    <source>
        <dbReference type="Proteomes" id="UP001157502"/>
    </source>
</evidence>
<proteinExistence type="predicted"/>
<dbReference type="Proteomes" id="UP001157502">
    <property type="component" value="Chromosome 7"/>
</dbReference>
<comment type="caution">
    <text evidence="1">The sequence shown here is derived from an EMBL/GenBank/DDBJ whole genome shotgun (WGS) entry which is preliminary data.</text>
</comment>